<dbReference type="Gene3D" id="3.40.630.30">
    <property type="match status" value="1"/>
</dbReference>
<proteinExistence type="predicted"/>
<dbReference type="Pfam" id="PF00583">
    <property type="entry name" value="Acetyltransf_1"/>
    <property type="match status" value="1"/>
</dbReference>
<dbReference type="InterPro" id="IPR000182">
    <property type="entry name" value="GNAT_dom"/>
</dbReference>
<dbReference type="PROSITE" id="PS51186">
    <property type="entry name" value="GNAT"/>
    <property type="match status" value="1"/>
</dbReference>
<organism evidence="2 3">
    <name type="scientific">Sneathiella litorea</name>
    <dbReference type="NCBI Taxonomy" id="2606216"/>
    <lineage>
        <taxon>Bacteria</taxon>
        <taxon>Pseudomonadati</taxon>
        <taxon>Pseudomonadota</taxon>
        <taxon>Alphaproteobacteria</taxon>
        <taxon>Sneathiellales</taxon>
        <taxon>Sneathiellaceae</taxon>
        <taxon>Sneathiella</taxon>
    </lineage>
</organism>
<dbReference type="RefSeq" id="WP_161315454.1">
    <property type="nucleotide sequence ID" value="NZ_WTUW01000002.1"/>
</dbReference>
<protein>
    <submittedName>
        <fullName evidence="2">GNAT family N-acetyltransferase</fullName>
    </submittedName>
</protein>
<dbReference type="SUPFAM" id="SSF55729">
    <property type="entry name" value="Acyl-CoA N-acyltransferases (Nat)"/>
    <property type="match status" value="1"/>
</dbReference>
<evidence type="ECO:0000259" key="1">
    <source>
        <dbReference type="PROSITE" id="PS51186"/>
    </source>
</evidence>
<gene>
    <name evidence="2" type="ORF">GQE98_09735</name>
</gene>
<dbReference type="EMBL" id="WTUW01000002">
    <property type="protein sequence ID" value="MZR30913.1"/>
    <property type="molecule type" value="Genomic_DNA"/>
</dbReference>
<accession>A0A6L8W8T6</accession>
<evidence type="ECO:0000313" key="3">
    <source>
        <dbReference type="Proteomes" id="UP000476030"/>
    </source>
</evidence>
<evidence type="ECO:0000313" key="2">
    <source>
        <dbReference type="EMBL" id="MZR30913.1"/>
    </source>
</evidence>
<keyword evidence="3" id="KW-1185">Reference proteome</keyword>
<name>A0A6L8W8T6_9PROT</name>
<dbReference type="AlphaFoldDB" id="A0A6L8W8T6"/>
<keyword evidence="2" id="KW-0808">Transferase</keyword>
<sequence>MSLKRPPKPTSTGKWPVTITFLEMTARQHAAPPPPPAVPHAIIRAEKPTVSFYRYLYNTVGRDWGWIDRRRVPDPELEEILHAPTTEVYVLYINGVPAGFVELNSADMPEAVDVAYFGIMPEFIGMRLGPYFLNWALDEAWVKEPEKVTINTCTLDHPKALPLYQRAGFDPVRRREIEIDPIEDL</sequence>
<comment type="caution">
    <text evidence="2">The sequence shown here is derived from an EMBL/GenBank/DDBJ whole genome shotgun (WGS) entry which is preliminary data.</text>
</comment>
<dbReference type="Proteomes" id="UP000476030">
    <property type="component" value="Unassembled WGS sequence"/>
</dbReference>
<feature type="domain" description="N-acetyltransferase" evidence="1">
    <location>
        <begin position="41"/>
        <end position="185"/>
    </location>
</feature>
<dbReference type="GO" id="GO:0016747">
    <property type="term" value="F:acyltransferase activity, transferring groups other than amino-acyl groups"/>
    <property type="evidence" value="ECO:0007669"/>
    <property type="project" value="InterPro"/>
</dbReference>
<reference evidence="2 3" key="1">
    <citation type="submission" date="2019-12" db="EMBL/GenBank/DDBJ databases">
        <title>Snethiella sp. nov. sp. isolated from sea sand.</title>
        <authorList>
            <person name="Kim J."/>
            <person name="Jeong S.E."/>
            <person name="Jung H.S."/>
            <person name="Jeon C.O."/>
        </authorList>
    </citation>
    <scope>NUCLEOTIDE SEQUENCE [LARGE SCALE GENOMIC DNA]</scope>
    <source>
        <strain evidence="2 3">DP05</strain>
    </source>
</reference>
<dbReference type="InterPro" id="IPR016181">
    <property type="entry name" value="Acyl_CoA_acyltransferase"/>
</dbReference>